<dbReference type="Pfam" id="PF02021">
    <property type="entry name" value="UPF0102"/>
    <property type="match status" value="1"/>
</dbReference>
<dbReference type="SUPFAM" id="SSF52980">
    <property type="entry name" value="Restriction endonuclease-like"/>
    <property type="match status" value="1"/>
</dbReference>
<evidence type="ECO:0000256" key="2">
    <source>
        <dbReference type="HAMAP-Rule" id="MF_00048"/>
    </source>
</evidence>
<gene>
    <name evidence="3" type="ORF">A3C25_06285</name>
</gene>
<dbReference type="Gene3D" id="3.40.1350.10">
    <property type="match status" value="1"/>
</dbReference>
<name>A0A1F7GWS0_9BACT</name>
<dbReference type="HAMAP" id="MF_00048">
    <property type="entry name" value="UPF0102"/>
    <property type="match status" value="1"/>
</dbReference>
<proteinExistence type="inferred from homology"/>
<protein>
    <recommendedName>
        <fullName evidence="2">UPF0102 protein A3C25_06285</fullName>
    </recommendedName>
</protein>
<evidence type="ECO:0000313" key="4">
    <source>
        <dbReference type="Proteomes" id="UP000177913"/>
    </source>
</evidence>
<dbReference type="InterPro" id="IPR003509">
    <property type="entry name" value="UPF0102_YraN-like"/>
</dbReference>
<comment type="similarity">
    <text evidence="1 2">Belongs to the UPF0102 family.</text>
</comment>
<dbReference type="InterPro" id="IPR011856">
    <property type="entry name" value="tRNA_endonuc-like_dom_sf"/>
</dbReference>
<dbReference type="InterPro" id="IPR011335">
    <property type="entry name" value="Restrct_endonuc-II-like"/>
</dbReference>
<evidence type="ECO:0000313" key="3">
    <source>
        <dbReference type="EMBL" id="OGK23323.1"/>
    </source>
</evidence>
<dbReference type="Proteomes" id="UP000177913">
    <property type="component" value="Unassembled WGS sequence"/>
</dbReference>
<sequence length="120" mass="14150">MLHNIDIGKRGESIAKEFLRKKGYQILEQNFYTRWGEIDIIAKKNKTITFFEVKTRIGDNKGKPYESVGPAKIRRLYRPIQYFLLQNNLKNYKLSLDVISIVLNEGLSIEKINHFENVYI</sequence>
<accession>A0A1F7GWS0</accession>
<dbReference type="PANTHER" id="PTHR34039">
    <property type="entry name" value="UPF0102 PROTEIN YRAN"/>
    <property type="match status" value="1"/>
</dbReference>
<organism evidence="3 4">
    <name type="scientific">Candidatus Roizmanbacteria bacterium RIFCSPHIGHO2_02_FULL_38_11</name>
    <dbReference type="NCBI Taxonomy" id="1802039"/>
    <lineage>
        <taxon>Bacteria</taxon>
        <taxon>Candidatus Roizmaniibacteriota</taxon>
    </lineage>
</organism>
<evidence type="ECO:0000256" key="1">
    <source>
        <dbReference type="ARBA" id="ARBA00006738"/>
    </source>
</evidence>
<comment type="caution">
    <text evidence="3">The sequence shown here is derived from an EMBL/GenBank/DDBJ whole genome shotgun (WGS) entry which is preliminary data.</text>
</comment>
<dbReference type="PANTHER" id="PTHR34039:SF1">
    <property type="entry name" value="UPF0102 PROTEIN YRAN"/>
    <property type="match status" value="1"/>
</dbReference>
<dbReference type="CDD" id="cd20736">
    <property type="entry name" value="PoNe_Nuclease"/>
    <property type="match status" value="1"/>
</dbReference>
<reference evidence="3 4" key="1">
    <citation type="journal article" date="2016" name="Nat. Commun.">
        <title>Thousands of microbial genomes shed light on interconnected biogeochemical processes in an aquifer system.</title>
        <authorList>
            <person name="Anantharaman K."/>
            <person name="Brown C.T."/>
            <person name="Hug L.A."/>
            <person name="Sharon I."/>
            <person name="Castelle C.J."/>
            <person name="Probst A.J."/>
            <person name="Thomas B.C."/>
            <person name="Singh A."/>
            <person name="Wilkins M.J."/>
            <person name="Karaoz U."/>
            <person name="Brodie E.L."/>
            <person name="Williams K.H."/>
            <person name="Hubbard S.S."/>
            <person name="Banfield J.F."/>
        </authorList>
    </citation>
    <scope>NUCLEOTIDE SEQUENCE [LARGE SCALE GENOMIC DNA]</scope>
</reference>
<dbReference type="EMBL" id="MFZO01000048">
    <property type="protein sequence ID" value="OGK23323.1"/>
    <property type="molecule type" value="Genomic_DNA"/>
</dbReference>
<dbReference type="GO" id="GO:0003676">
    <property type="term" value="F:nucleic acid binding"/>
    <property type="evidence" value="ECO:0007669"/>
    <property type="project" value="InterPro"/>
</dbReference>
<dbReference type="AlphaFoldDB" id="A0A1F7GWS0"/>